<evidence type="ECO:0000313" key="1">
    <source>
        <dbReference type="EMBL" id="KOO35361.1"/>
    </source>
</evidence>
<evidence type="ECO:0000313" key="2">
    <source>
        <dbReference type="Proteomes" id="UP000037460"/>
    </source>
</evidence>
<dbReference type="GO" id="GO:0016491">
    <property type="term" value="F:oxidoreductase activity"/>
    <property type="evidence" value="ECO:0007669"/>
    <property type="project" value="TreeGrafter"/>
</dbReference>
<keyword evidence="2" id="KW-1185">Reference proteome</keyword>
<dbReference type="OrthoDB" id="5977668at2759"/>
<gene>
    <name evidence="1" type="ORF">Ctob_005898</name>
</gene>
<dbReference type="AlphaFoldDB" id="A0A0M0K928"/>
<accession>A0A0M0K928</accession>
<comment type="caution">
    <text evidence="1">The sequence shown here is derived from an EMBL/GenBank/DDBJ whole genome shotgun (WGS) entry which is preliminary data.</text>
</comment>
<organism evidence="1 2">
    <name type="scientific">Chrysochromulina tobinii</name>
    <dbReference type="NCBI Taxonomy" id="1460289"/>
    <lineage>
        <taxon>Eukaryota</taxon>
        <taxon>Haptista</taxon>
        <taxon>Haptophyta</taxon>
        <taxon>Prymnesiophyceae</taxon>
        <taxon>Prymnesiales</taxon>
        <taxon>Chrysochromulinaceae</taxon>
        <taxon>Chrysochromulina</taxon>
    </lineage>
</organism>
<protein>
    <submittedName>
        <fullName evidence="1">NAD-binding rossmann-like domain protein</fullName>
    </submittedName>
</protein>
<dbReference type="Gene3D" id="3.50.50.60">
    <property type="entry name" value="FAD/NAD(P)-binding domain"/>
    <property type="match status" value="1"/>
</dbReference>
<dbReference type="InterPro" id="IPR050464">
    <property type="entry name" value="Zeta_carotene_desat/Oxidored"/>
</dbReference>
<dbReference type="PANTHER" id="PTHR42923:SF17">
    <property type="entry name" value="AMINE OXIDASE DOMAIN-CONTAINING PROTEIN"/>
    <property type="match status" value="1"/>
</dbReference>
<dbReference type="SUPFAM" id="SSF51905">
    <property type="entry name" value="FAD/NAD(P)-binding domain"/>
    <property type="match status" value="1"/>
</dbReference>
<sequence>MKGKKVAVVGSGVAGLSTAYLLSREHTVTIFEREAAVGMDAHSLDAHGARMDIPLRVFSESYYPNLCSIYKHLGVKYRHADYSFSCRPAAAAASYFRYINFFVADMALPLPLCLNVRELFKCVRLAFQFAHFVNRAPAKLAAEAGELRLGTFLERHGYSKEFATCLLYPMLSVVCTCSYASVEAYPASIVVDYFANKYGLSGAQCRAYEGTRDVVDRITQPVERVITSATITRVDAAQPFAGGRERALVTWRGADGRELSEEFDEVVLAMQANASLRVLKTRELSQIEALASFKYESKRVVLHTDASLMPPNERDWSPLNIVAAPGADAASVTVWMNRIDGDLRRELKGPIFQTWNPDVEPSKGSVLADYSFERPVVTPASEAGMAQLATSQGVGHIWFVGAYARYSMPLLENGVKSAMEVSRRLGVDTSDIEVDELALERAALSGATRRQRTWGMLVLAAAVGATALHSRCYLF</sequence>
<dbReference type="Gene3D" id="3.30.70.1990">
    <property type="match status" value="1"/>
</dbReference>
<dbReference type="Pfam" id="PF13450">
    <property type="entry name" value="NAD_binding_8"/>
    <property type="match status" value="1"/>
</dbReference>
<reference evidence="2" key="1">
    <citation type="journal article" date="2015" name="PLoS Genet.">
        <title>Genome Sequence and Transcriptome Analyses of Chrysochromulina tobin: Metabolic Tools for Enhanced Algal Fitness in the Prominent Order Prymnesiales (Haptophyceae).</title>
        <authorList>
            <person name="Hovde B.T."/>
            <person name="Deodato C.R."/>
            <person name="Hunsperger H.M."/>
            <person name="Ryken S.A."/>
            <person name="Yost W."/>
            <person name="Jha R.K."/>
            <person name="Patterson J."/>
            <person name="Monnat R.J. Jr."/>
            <person name="Barlow S.B."/>
            <person name="Starkenburg S.R."/>
            <person name="Cattolico R.A."/>
        </authorList>
    </citation>
    <scope>NUCLEOTIDE SEQUENCE</scope>
    <source>
        <strain evidence="2">CCMP291</strain>
    </source>
</reference>
<dbReference type="PANTHER" id="PTHR42923">
    <property type="entry name" value="PROTOPORPHYRINOGEN OXIDASE"/>
    <property type="match status" value="1"/>
</dbReference>
<proteinExistence type="predicted"/>
<dbReference type="EMBL" id="JWZX01000899">
    <property type="protein sequence ID" value="KOO35361.1"/>
    <property type="molecule type" value="Genomic_DNA"/>
</dbReference>
<dbReference type="Gene3D" id="1.10.405.20">
    <property type="match status" value="1"/>
</dbReference>
<dbReference type="InterPro" id="IPR036188">
    <property type="entry name" value="FAD/NAD-bd_sf"/>
</dbReference>
<name>A0A0M0K928_9EUKA</name>
<dbReference type="Proteomes" id="UP000037460">
    <property type="component" value="Unassembled WGS sequence"/>
</dbReference>